<keyword evidence="2" id="KW-0012">Acyltransferase</keyword>
<dbReference type="PANTHER" id="PTHR43420">
    <property type="entry name" value="ACETYLTRANSFERASE"/>
    <property type="match status" value="1"/>
</dbReference>
<gene>
    <name evidence="4" type="ORF">G8O30_02680</name>
</gene>
<dbReference type="RefSeq" id="WP_239673458.1">
    <property type="nucleotide sequence ID" value="NZ_CP049742.1"/>
</dbReference>
<dbReference type="Proteomes" id="UP000593626">
    <property type="component" value="Chromosome"/>
</dbReference>
<dbReference type="KEGG" id="mcui:G8O30_02680"/>
<accession>A0A7S8HEP6</accession>
<evidence type="ECO:0000256" key="2">
    <source>
        <dbReference type="ARBA" id="ARBA00023315"/>
    </source>
</evidence>
<keyword evidence="1 4" id="KW-0808">Transferase</keyword>
<dbReference type="GO" id="GO:0016747">
    <property type="term" value="F:acyltransferase activity, transferring groups other than amino-acyl groups"/>
    <property type="evidence" value="ECO:0007669"/>
    <property type="project" value="InterPro"/>
</dbReference>
<name>A0A7S8HEP6_9BACI</name>
<sequence>MIRRLTPEDAERVATLRLEALKTAADAFLATYEDAVNDTNFVEKYRGRLATSDEMFTIGYLEEEELVSVATFVRNSATKMRHRGDIYAVYTSSAVRGKGYAQQVMEFLLEEVSGLDGMEQVYLTVVEDNHAAVSLYEKLGFKVYGLDQRAMKADDRYLNEVLMVKEV</sequence>
<dbReference type="EMBL" id="CP049742">
    <property type="protein sequence ID" value="QPC45937.1"/>
    <property type="molecule type" value="Genomic_DNA"/>
</dbReference>
<feature type="domain" description="N-acetyltransferase" evidence="3">
    <location>
        <begin position="1"/>
        <end position="167"/>
    </location>
</feature>
<dbReference type="InterPro" id="IPR000182">
    <property type="entry name" value="GNAT_dom"/>
</dbReference>
<evidence type="ECO:0000313" key="4">
    <source>
        <dbReference type="EMBL" id="QPC45937.1"/>
    </source>
</evidence>
<protein>
    <submittedName>
        <fullName evidence="4">GNAT family N-acetyltransferase</fullName>
    </submittedName>
</protein>
<dbReference type="InterPro" id="IPR050680">
    <property type="entry name" value="YpeA/RimI_acetyltransf"/>
</dbReference>
<reference evidence="4 5" key="1">
    <citation type="submission" date="2019-07" db="EMBL/GenBank/DDBJ databases">
        <title>Genome sequence of 2 isolates from Red Sea Mangroves.</title>
        <authorList>
            <person name="Sefrji F."/>
            <person name="Michoud G."/>
            <person name="Merlino G."/>
            <person name="Daffonchio D."/>
        </authorList>
    </citation>
    <scope>NUCLEOTIDE SEQUENCE [LARGE SCALE GENOMIC DNA]</scope>
    <source>
        <strain evidence="4 5">R1DC41</strain>
    </source>
</reference>
<dbReference type="PROSITE" id="PS51186">
    <property type="entry name" value="GNAT"/>
    <property type="match status" value="1"/>
</dbReference>
<dbReference type="SUPFAM" id="SSF55729">
    <property type="entry name" value="Acyl-CoA N-acyltransferases (Nat)"/>
    <property type="match status" value="1"/>
</dbReference>
<evidence type="ECO:0000256" key="1">
    <source>
        <dbReference type="ARBA" id="ARBA00022679"/>
    </source>
</evidence>
<dbReference type="InterPro" id="IPR016181">
    <property type="entry name" value="Acyl_CoA_acyltransferase"/>
</dbReference>
<proteinExistence type="predicted"/>
<dbReference type="AlphaFoldDB" id="A0A7S8HEP6"/>
<dbReference type="CDD" id="cd04301">
    <property type="entry name" value="NAT_SF"/>
    <property type="match status" value="1"/>
</dbReference>
<evidence type="ECO:0000313" key="5">
    <source>
        <dbReference type="Proteomes" id="UP000593626"/>
    </source>
</evidence>
<organism evidence="4 5">
    <name type="scientific">Mangrovibacillus cuniculi</name>
    <dbReference type="NCBI Taxonomy" id="2593652"/>
    <lineage>
        <taxon>Bacteria</taxon>
        <taxon>Bacillati</taxon>
        <taxon>Bacillota</taxon>
        <taxon>Bacilli</taxon>
        <taxon>Bacillales</taxon>
        <taxon>Bacillaceae</taxon>
        <taxon>Mangrovibacillus</taxon>
    </lineage>
</organism>
<dbReference type="Pfam" id="PF00583">
    <property type="entry name" value="Acetyltransf_1"/>
    <property type="match status" value="1"/>
</dbReference>
<evidence type="ECO:0000259" key="3">
    <source>
        <dbReference type="PROSITE" id="PS51186"/>
    </source>
</evidence>
<dbReference type="Gene3D" id="3.40.630.30">
    <property type="match status" value="1"/>
</dbReference>
<keyword evidence="5" id="KW-1185">Reference proteome</keyword>